<dbReference type="Proteomes" id="UP000427769">
    <property type="component" value="Chromosome"/>
</dbReference>
<dbReference type="RefSeq" id="WP_155306244.1">
    <property type="nucleotide sequence ID" value="NZ_AP021875.1"/>
</dbReference>
<feature type="transmembrane region" description="Helical" evidence="1">
    <location>
        <begin position="51"/>
        <end position="70"/>
    </location>
</feature>
<dbReference type="EMBL" id="AP021875">
    <property type="protein sequence ID" value="BBO77511.1"/>
    <property type="molecule type" value="Genomic_DNA"/>
</dbReference>
<feature type="transmembrane region" description="Helical" evidence="1">
    <location>
        <begin position="77"/>
        <end position="102"/>
    </location>
</feature>
<evidence type="ECO:0000256" key="1">
    <source>
        <dbReference type="SAM" id="Phobius"/>
    </source>
</evidence>
<accession>A0A5K7ZCQ5</accession>
<gene>
    <name evidence="2" type="ORF">DSCW_49280</name>
</gene>
<protein>
    <submittedName>
        <fullName evidence="2">Uncharacterized protein</fullName>
    </submittedName>
</protein>
<dbReference type="KEGG" id="dwd:DSCW_49280"/>
<proteinExistence type="predicted"/>
<dbReference type="OrthoDB" id="5431940at2"/>
<evidence type="ECO:0000313" key="2">
    <source>
        <dbReference type="EMBL" id="BBO77511.1"/>
    </source>
</evidence>
<keyword evidence="3" id="KW-1185">Reference proteome</keyword>
<keyword evidence="1" id="KW-1133">Transmembrane helix</keyword>
<feature type="transmembrane region" description="Helical" evidence="1">
    <location>
        <begin position="9"/>
        <end position="31"/>
    </location>
</feature>
<keyword evidence="1" id="KW-0472">Membrane</keyword>
<evidence type="ECO:0000313" key="3">
    <source>
        <dbReference type="Proteomes" id="UP000427769"/>
    </source>
</evidence>
<reference evidence="2 3" key="1">
    <citation type="submission" date="2019-11" db="EMBL/GenBank/DDBJ databases">
        <title>Comparative genomics of hydrocarbon-degrading Desulfosarcina strains.</title>
        <authorList>
            <person name="Watanabe M."/>
            <person name="Kojima H."/>
            <person name="Fukui M."/>
        </authorList>
    </citation>
    <scope>NUCLEOTIDE SEQUENCE [LARGE SCALE GENOMIC DNA]</scope>
    <source>
        <strain evidence="2 3">PP31</strain>
    </source>
</reference>
<sequence length="116" mass="12293">MQTISKMSVVVYVLILGGLIIGLCPAPAFAFEAPAEGSFAFSVYDLFMNDILTGAIGFVIAAGLILYAIFWAVRSNVFGTIVCAICAGLIIFIEEVVISLGITITDIETFTVTGLF</sequence>
<name>A0A5K7ZCQ5_9BACT</name>
<keyword evidence="1" id="KW-0812">Transmembrane</keyword>
<dbReference type="AlphaFoldDB" id="A0A5K7ZCQ5"/>
<organism evidence="2 3">
    <name type="scientific">Desulfosarcina widdelii</name>
    <dbReference type="NCBI Taxonomy" id="947919"/>
    <lineage>
        <taxon>Bacteria</taxon>
        <taxon>Pseudomonadati</taxon>
        <taxon>Thermodesulfobacteriota</taxon>
        <taxon>Desulfobacteria</taxon>
        <taxon>Desulfobacterales</taxon>
        <taxon>Desulfosarcinaceae</taxon>
        <taxon>Desulfosarcina</taxon>
    </lineage>
</organism>